<protein>
    <recommendedName>
        <fullName evidence="6">Short-chain dehydrogenase</fullName>
    </recommendedName>
</protein>
<keyword evidence="2" id="KW-0560">Oxidoreductase</keyword>
<dbReference type="RefSeq" id="WP_188607479.1">
    <property type="nucleotide sequence ID" value="NZ_BMGG01000001.1"/>
</dbReference>
<evidence type="ECO:0000313" key="5">
    <source>
        <dbReference type="Proteomes" id="UP000637002"/>
    </source>
</evidence>
<comment type="caution">
    <text evidence="4">The sequence shown here is derived from an EMBL/GenBank/DDBJ whole genome shotgun (WGS) entry which is preliminary data.</text>
</comment>
<dbReference type="Proteomes" id="UP000637002">
    <property type="component" value="Unassembled WGS sequence"/>
</dbReference>
<evidence type="ECO:0000256" key="1">
    <source>
        <dbReference type="ARBA" id="ARBA00006484"/>
    </source>
</evidence>
<dbReference type="InterPro" id="IPR002347">
    <property type="entry name" value="SDR_fam"/>
</dbReference>
<evidence type="ECO:0000313" key="4">
    <source>
        <dbReference type="EMBL" id="GGC48437.1"/>
    </source>
</evidence>
<organism evidence="4 5">
    <name type="scientific">Chelatococcus reniformis</name>
    <dbReference type="NCBI Taxonomy" id="1494448"/>
    <lineage>
        <taxon>Bacteria</taxon>
        <taxon>Pseudomonadati</taxon>
        <taxon>Pseudomonadota</taxon>
        <taxon>Alphaproteobacteria</taxon>
        <taxon>Hyphomicrobiales</taxon>
        <taxon>Chelatococcaceae</taxon>
        <taxon>Chelatococcus</taxon>
    </lineage>
</organism>
<sequence>MRELTGKVAVITGAGSGIGRGLAQAFAAAGMRLVLADIDGASAEETCALLQLPPSRAIPAQVDVAQLTDVERLADVAYGQFGAVDVLCNNAGVVPWQRAGDADRLVWEWVVAVNIWGVINGIETFLPRMRAQGTPGHIVNTASIAGVLPSRVSSLYSTTKFAVVGLSETLREELKETGIGVSVLCPGAVRTRIRETSGQNHPAGMDAAAAVPNRTGLGAAAGALEPEKVAAMVLDAIRDNRLYIFTEPALRPLVDERWRLMMEGFDVLSERKV</sequence>
<dbReference type="PROSITE" id="PS00061">
    <property type="entry name" value="ADH_SHORT"/>
    <property type="match status" value="1"/>
</dbReference>
<dbReference type="PRINTS" id="PR00080">
    <property type="entry name" value="SDRFAMILY"/>
</dbReference>
<dbReference type="EMBL" id="BMGG01000001">
    <property type="protein sequence ID" value="GGC48437.1"/>
    <property type="molecule type" value="Genomic_DNA"/>
</dbReference>
<dbReference type="PRINTS" id="PR00081">
    <property type="entry name" value="GDHRDH"/>
</dbReference>
<dbReference type="InterPro" id="IPR036291">
    <property type="entry name" value="NAD(P)-bd_dom_sf"/>
</dbReference>
<dbReference type="AlphaFoldDB" id="A0A916TWU6"/>
<accession>A0A916TWU6</accession>
<dbReference type="GO" id="GO:0016491">
    <property type="term" value="F:oxidoreductase activity"/>
    <property type="evidence" value="ECO:0007669"/>
    <property type="project" value="UniProtKB-KW"/>
</dbReference>
<gene>
    <name evidence="4" type="ORF">GCM10010994_04550</name>
</gene>
<dbReference type="PANTHER" id="PTHR43391:SF26">
    <property type="entry name" value="BLL7251 PROTEIN"/>
    <property type="match status" value="1"/>
</dbReference>
<evidence type="ECO:0000256" key="2">
    <source>
        <dbReference type="ARBA" id="ARBA00023002"/>
    </source>
</evidence>
<keyword evidence="5" id="KW-1185">Reference proteome</keyword>
<dbReference type="Pfam" id="PF00106">
    <property type="entry name" value="adh_short"/>
    <property type="match status" value="1"/>
</dbReference>
<evidence type="ECO:0000256" key="3">
    <source>
        <dbReference type="RuleBase" id="RU000363"/>
    </source>
</evidence>
<dbReference type="CDD" id="cd05233">
    <property type="entry name" value="SDR_c"/>
    <property type="match status" value="1"/>
</dbReference>
<evidence type="ECO:0008006" key="6">
    <source>
        <dbReference type="Google" id="ProtNLM"/>
    </source>
</evidence>
<dbReference type="PANTHER" id="PTHR43391">
    <property type="entry name" value="RETINOL DEHYDROGENASE-RELATED"/>
    <property type="match status" value="1"/>
</dbReference>
<name>A0A916TWU6_9HYPH</name>
<dbReference type="SUPFAM" id="SSF51735">
    <property type="entry name" value="NAD(P)-binding Rossmann-fold domains"/>
    <property type="match status" value="1"/>
</dbReference>
<proteinExistence type="inferred from homology"/>
<dbReference type="InterPro" id="IPR020904">
    <property type="entry name" value="Sc_DH/Rdtase_CS"/>
</dbReference>
<comment type="similarity">
    <text evidence="1 3">Belongs to the short-chain dehydrogenases/reductases (SDR) family.</text>
</comment>
<reference evidence="4" key="2">
    <citation type="submission" date="2020-09" db="EMBL/GenBank/DDBJ databases">
        <authorList>
            <person name="Sun Q."/>
            <person name="Zhou Y."/>
        </authorList>
    </citation>
    <scope>NUCLEOTIDE SEQUENCE</scope>
    <source>
        <strain evidence="4">CGMCC 1.12919</strain>
    </source>
</reference>
<dbReference type="FunFam" id="3.40.50.720:FF:000084">
    <property type="entry name" value="Short-chain dehydrogenase reductase"/>
    <property type="match status" value="1"/>
</dbReference>
<reference evidence="4" key="1">
    <citation type="journal article" date="2014" name="Int. J. Syst. Evol. Microbiol.">
        <title>Complete genome sequence of Corynebacterium casei LMG S-19264T (=DSM 44701T), isolated from a smear-ripened cheese.</title>
        <authorList>
            <consortium name="US DOE Joint Genome Institute (JGI-PGF)"/>
            <person name="Walter F."/>
            <person name="Albersmeier A."/>
            <person name="Kalinowski J."/>
            <person name="Ruckert C."/>
        </authorList>
    </citation>
    <scope>NUCLEOTIDE SEQUENCE</scope>
    <source>
        <strain evidence="4">CGMCC 1.12919</strain>
    </source>
</reference>
<dbReference type="Gene3D" id="3.40.50.720">
    <property type="entry name" value="NAD(P)-binding Rossmann-like Domain"/>
    <property type="match status" value="1"/>
</dbReference>